<feature type="compositionally biased region" description="Polar residues" evidence="1">
    <location>
        <begin position="138"/>
        <end position="163"/>
    </location>
</feature>
<sequence>MGHSSPSSTNVRFGPRLAITAWTPTPTASSRPTEARCQGVVNAHEDEAVVDDLHEQHAKDRADDAAASAEDRRAAEHDGGDHIEFGADEILRVRAAPENYVDEAADRGDRPGEHVERHLEPHDREPRAPSALGVSADGVQSATEHRLLSSSQTPTTSRATGTMRSGRLARAT</sequence>
<comment type="caution">
    <text evidence="2">The sequence shown here is derived from an EMBL/GenBank/DDBJ whole genome shotgun (WGS) entry which is preliminary data.</text>
</comment>
<feature type="compositionally biased region" description="Basic and acidic residues" evidence="1">
    <location>
        <begin position="43"/>
        <end position="92"/>
    </location>
</feature>
<evidence type="ECO:0000313" key="3">
    <source>
        <dbReference type="Proteomes" id="UP000299102"/>
    </source>
</evidence>
<organism evidence="2 3">
    <name type="scientific">Eumeta variegata</name>
    <name type="common">Bagworm moth</name>
    <name type="synonym">Eumeta japonica</name>
    <dbReference type="NCBI Taxonomy" id="151549"/>
    <lineage>
        <taxon>Eukaryota</taxon>
        <taxon>Metazoa</taxon>
        <taxon>Ecdysozoa</taxon>
        <taxon>Arthropoda</taxon>
        <taxon>Hexapoda</taxon>
        <taxon>Insecta</taxon>
        <taxon>Pterygota</taxon>
        <taxon>Neoptera</taxon>
        <taxon>Endopterygota</taxon>
        <taxon>Lepidoptera</taxon>
        <taxon>Glossata</taxon>
        <taxon>Ditrysia</taxon>
        <taxon>Tineoidea</taxon>
        <taxon>Psychidae</taxon>
        <taxon>Oiketicinae</taxon>
        <taxon>Eumeta</taxon>
    </lineage>
</organism>
<name>A0A4C1SSX7_EUMVA</name>
<feature type="compositionally biased region" description="Basic and acidic residues" evidence="1">
    <location>
        <begin position="104"/>
        <end position="127"/>
    </location>
</feature>
<proteinExistence type="predicted"/>
<dbReference type="AlphaFoldDB" id="A0A4C1SSX7"/>
<keyword evidence="3" id="KW-1185">Reference proteome</keyword>
<protein>
    <submittedName>
        <fullName evidence="2">Uncharacterized protein</fullName>
    </submittedName>
</protein>
<dbReference type="EMBL" id="BGZK01011065">
    <property type="protein sequence ID" value="GBP05269.1"/>
    <property type="molecule type" value="Genomic_DNA"/>
</dbReference>
<accession>A0A4C1SSX7</accession>
<evidence type="ECO:0000313" key="2">
    <source>
        <dbReference type="EMBL" id="GBP05269.1"/>
    </source>
</evidence>
<reference evidence="2 3" key="1">
    <citation type="journal article" date="2019" name="Commun. Biol.">
        <title>The bagworm genome reveals a unique fibroin gene that provides high tensile strength.</title>
        <authorList>
            <person name="Kono N."/>
            <person name="Nakamura H."/>
            <person name="Ohtoshi R."/>
            <person name="Tomita M."/>
            <person name="Numata K."/>
            <person name="Arakawa K."/>
        </authorList>
    </citation>
    <scope>NUCLEOTIDE SEQUENCE [LARGE SCALE GENOMIC DNA]</scope>
</reference>
<evidence type="ECO:0000256" key="1">
    <source>
        <dbReference type="SAM" id="MobiDB-lite"/>
    </source>
</evidence>
<feature type="region of interest" description="Disordered" evidence="1">
    <location>
        <begin position="22"/>
        <end position="172"/>
    </location>
</feature>
<feature type="compositionally biased region" description="Polar residues" evidence="1">
    <location>
        <begin position="22"/>
        <end position="32"/>
    </location>
</feature>
<gene>
    <name evidence="2" type="ORF">EVAR_73757_1</name>
</gene>
<dbReference type="Proteomes" id="UP000299102">
    <property type="component" value="Unassembled WGS sequence"/>
</dbReference>